<dbReference type="AlphaFoldDB" id="A0AA43PEC2"/>
<dbReference type="EMBL" id="JARYTV010000013">
    <property type="protein sequence ID" value="MDH7960701.1"/>
    <property type="molecule type" value="Genomic_DNA"/>
</dbReference>
<organism evidence="2 3">
    <name type="scientific">Lactococcus garvieae</name>
    <dbReference type="NCBI Taxonomy" id="1363"/>
    <lineage>
        <taxon>Bacteria</taxon>
        <taxon>Bacillati</taxon>
        <taxon>Bacillota</taxon>
        <taxon>Bacilli</taxon>
        <taxon>Lactobacillales</taxon>
        <taxon>Streptococcaceae</taxon>
        <taxon>Lactococcus</taxon>
    </lineage>
</organism>
<feature type="compositionally biased region" description="Polar residues" evidence="1">
    <location>
        <begin position="1"/>
        <end position="41"/>
    </location>
</feature>
<accession>A0AA43PEC2</accession>
<dbReference type="GO" id="GO:0032259">
    <property type="term" value="P:methylation"/>
    <property type="evidence" value="ECO:0007669"/>
    <property type="project" value="UniProtKB-KW"/>
</dbReference>
<protein>
    <submittedName>
        <fullName evidence="2">Adenine methyltransferase</fullName>
    </submittedName>
</protein>
<feature type="region of interest" description="Disordered" evidence="1">
    <location>
        <begin position="71"/>
        <end position="94"/>
    </location>
</feature>
<feature type="region of interest" description="Disordered" evidence="1">
    <location>
        <begin position="1"/>
        <end position="55"/>
    </location>
</feature>
<evidence type="ECO:0000313" key="3">
    <source>
        <dbReference type="Proteomes" id="UP001157396"/>
    </source>
</evidence>
<proteinExistence type="predicted"/>
<name>A0AA43PEC2_9LACT</name>
<evidence type="ECO:0000256" key="1">
    <source>
        <dbReference type="SAM" id="MobiDB-lite"/>
    </source>
</evidence>
<sequence>TAQHSTAQHSTAQHSTAQHSTAQHSTAQHSTAQHSTAQHSTAVEDRLFQLAPKRSGPLERFFRPLTLRAEGQVKRSKDTKRIIKKDKEREKVLL</sequence>
<dbReference type="GO" id="GO:0008168">
    <property type="term" value="F:methyltransferase activity"/>
    <property type="evidence" value="ECO:0007669"/>
    <property type="project" value="UniProtKB-KW"/>
</dbReference>
<reference evidence="2" key="1">
    <citation type="submission" date="2023-04" db="EMBL/GenBank/DDBJ databases">
        <title>Genomic analysis of Lactococcus garvieae isolates.</title>
        <authorList>
            <person name="Zhanghang C."/>
        </authorList>
    </citation>
    <scope>NUCLEOTIDE SEQUENCE</scope>
    <source>
        <strain evidence="2">ZB-1</strain>
    </source>
</reference>
<comment type="caution">
    <text evidence="2">The sequence shown here is derived from an EMBL/GenBank/DDBJ whole genome shotgun (WGS) entry which is preliminary data.</text>
</comment>
<keyword evidence="2" id="KW-0808">Transferase</keyword>
<dbReference type="Proteomes" id="UP001157396">
    <property type="component" value="Unassembled WGS sequence"/>
</dbReference>
<dbReference type="RefSeq" id="WP_170238457.1">
    <property type="nucleotide sequence ID" value="NZ_JARYTV010000013.1"/>
</dbReference>
<feature type="non-terminal residue" evidence="2">
    <location>
        <position position="1"/>
    </location>
</feature>
<gene>
    <name evidence="2" type="ORF">QHR29_09555</name>
</gene>
<evidence type="ECO:0000313" key="2">
    <source>
        <dbReference type="EMBL" id="MDH7960701.1"/>
    </source>
</evidence>
<keyword evidence="2" id="KW-0489">Methyltransferase</keyword>